<keyword evidence="2" id="KW-1185">Reference proteome</keyword>
<accession>A0ACB8SQA5</accession>
<name>A0ACB8SQA5_9AGAM</name>
<dbReference type="EMBL" id="MU277232">
    <property type="protein sequence ID" value="KAI0058764.1"/>
    <property type="molecule type" value="Genomic_DNA"/>
</dbReference>
<gene>
    <name evidence="1" type="ORF">BV25DRAFT_1840796</name>
</gene>
<sequence>MAAVISSSSAFHTPHSRHFLSPHAIVHRPHNDVQPAHHNGFEAFAMHHHGHHPHTRTPSPASNSSSWREHGPVPLIEQPRTTSRSPSHSRKSSEQWRSPSREHRVTPAATAVPKDSIPSTHAPGVYSASDLLRLATSPLVGVSAESQAVLEDLVAHNVWRRGPHTETRKSGSRSRRASPRRSASSESEEGIHCNTTIIQTKHWRGDLWHEPRSAGERDCGESKSDAPQSAALVSTVVVQVWSRSGPGPSRVLSTGRVAADSVRTASGTVDRGEGKVWERDFTLRHSVGWMILDRCLSIARPLRRRLSRRSVPFRVCRARRPIHHQEQSMLSTPRSRSAVQELMIPTQPPAKRKASEDSNSTAKRSRKDNAASNKRKFVSSSVANGEEQPGGLVIIRSVPSHPPSSQGVKPPSSSQSSTPDPTTSRVPPSQPPNKKFKASSSGTSTSNKTGKGKERDLSASSRPEVEVDEDVRRMETETDALRRASRPHTGSSSMSLDFTRETNHSRQSSHIDSSLPLAPRETPQIEKNKIMRGESGHVRRSSLTSRGKRTSTSFENTGVITQPHPSVENASLYKHIDRDLPEPSRARQLLIWCAARTSAVPPSITSDEERKVLNGLEDDAVSMLAKKQIDTNVYSLAGSESDVPRNVSNEQNVKNRARKVKFSGEINRAKAEHEAWIQLEQFYRELDHRWQPSVKGKGKQRDVGEEDWGPREAELSEQFRTGVDLVRSVLAVDSAQSSTLGQHIADLSYRIDRWHALVNTSMQTASVSQTDLDRRFDLLTHTLHARSQPSVPSSSSTSLAAYLPLPTRTKDPQELFRALTRVDMERPLAQVGDAAQRAVREVQRAQAGEGPGDRRLTSVAPPTPRKPPGTPRRGATPGRGK</sequence>
<proteinExistence type="predicted"/>
<protein>
    <submittedName>
        <fullName evidence="1">Uncharacterized protein</fullName>
    </submittedName>
</protein>
<reference evidence="1" key="1">
    <citation type="submission" date="2021-03" db="EMBL/GenBank/DDBJ databases">
        <authorList>
            <consortium name="DOE Joint Genome Institute"/>
            <person name="Ahrendt S."/>
            <person name="Looney B.P."/>
            <person name="Miyauchi S."/>
            <person name="Morin E."/>
            <person name="Drula E."/>
            <person name="Courty P.E."/>
            <person name="Chicoki N."/>
            <person name="Fauchery L."/>
            <person name="Kohler A."/>
            <person name="Kuo A."/>
            <person name="Labutti K."/>
            <person name="Pangilinan J."/>
            <person name="Lipzen A."/>
            <person name="Riley R."/>
            <person name="Andreopoulos W."/>
            <person name="He G."/>
            <person name="Johnson J."/>
            <person name="Barry K.W."/>
            <person name="Grigoriev I.V."/>
            <person name="Nagy L."/>
            <person name="Hibbett D."/>
            <person name="Henrissat B."/>
            <person name="Matheny P.B."/>
            <person name="Labbe J."/>
            <person name="Martin F."/>
        </authorList>
    </citation>
    <scope>NUCLEOTIDE SEQUENCE</scope>
    <source>
        <strain evidence="1">HHB10654</strain>
    </source>
</reference>
<evidence type="ECO:0000313" key="2">
    <source>
        <dbReference type="Proteomes" id="UP000814140"/>
    </source>
</evidence>
<comment type="caution">
    <text evidence="1">The sequence shown here is derived from an EMBL/GenBank/DDBJ whole genome shotgun (WGS) entry which is preliminary data.</text>
</comment>
<reference evidence="1" key="2">
    <citation type="journal article" date="2022" name="New Phytol.">
        <title>Evolutionary transition to the ectomycorrhizal habit in the genomes of a hyperdiverse lineage of mushroom-forming fungi.</title>
        <authorList>
            <person name="Looney B."/>
            <person name="Miyauchi S."/>
            <person name="Morin E."/>
            <person name="Drula E."/>
            <person name="Courty P.E."/>
            <person name="Kohler A."/>
            <person name="Kuo A."/>
            <person name="LaButti K."/>
            <person name="Pangilinan J."/>
            <person name="Lipzen A."/>
            <person name="Riley R."/>
            <person name="Andreopoulos W."/>
            <person name="He G."/>
            <person name="Johnson J."/>
            <person name="Nolan M."/>
            <person name="Tritt A."/>
            <person name="Barry K.W."/>
            <person name="Grigoriev I.V."/>
            <person name="Nagy L.G."/>
            <person name="Hibbett D."/>
            <person name="Henrissat B."/>
            <person name="Matheny P.B."/>
            <person name="Labbe J."/>
            <person name="Martin F.M."/>
        </authorList>
    </citation>
    <scope>NUCLEOTIDE SEQUENCE</scope>
    <source>
        <strain evidence="1">HHB10654</strain>
    </source>
</reference>
<evidence type="ECO:0000313" key="1">
    <source>
        <dbReference type="EMBL" id="KAI0058764.1"/>
    </source>
</evidence>
<dbReference type="Proteomes" id="UP000814140">
    <property type="component" value="Unassembled WGS sequence"/>
</dbReference>
<organism evidence="1 2">
    <name type="scientific">Artomyces pyxidatus</name>
    <dbReference type="NCBI Taxonomy" id="48021"/>
    <lineage>
        <taxon>Eukaryota</taxon>
        <taxon>Fungi</taxon>
        <taxon>Dikarya</taxon>
        <taxon>Basidiomycota</taxon>
        <taxon>Agaricomycotina</taxon>
        <taxon>Agaricomycetes</taxon>
        <taxon>Russulales</taxon>
        <taxon>Auriscalpiaceae</taxon>
        <taxon>Artomyces</taxon>
    </lineage>
</organism>